<reference evidence="1" key="1">
    <citation type="submission" date="2024-07" db="EMBL/GenBank/DDBJ databases">
        <title>Metagenome and Metagenome-Assembled Genomes of Archaea from a hot spring from the geothermal field of Los Azufres, Mexico.</title>
        <authorList>
            <person name="Marin-Paredes R."/>
            <person name="Martinez-Romero E."/>
            <person name="Servin-Garciduenas L.E."/>
        </authorList>
    </citation>
    <scope>NUCLEOTIDE SEQUENCE</scope>
</reference>
<gene>
    <name evidence="1" type="ORF">TU35_003300</name>
</gene>
<protein>
    <submittedName>
        <fullName evidence="1">ASCH domain-containing protein</fullName>
    </submittedName>
</protein>
<name>A0ACC6UZM0_9CREN</name>
<accession>A0ACC6UZM0</accession>
<dbReference type="EMBL" id="JZWT02000006">
    <property type="protein sequence ID" value="MFB6490268.1"/>
    <property type="molecule type" value="Genomic_DNA"/>
</dbReference>
<comment type="caution">
    <text evidence="1">The sequence shown here is derived from an EMBL/GenBank/DDBJ whole genome shotgun (WGS) entry which is preliminary data.</text>
</comment>
<dbReference type="Proteomes" id="UP000033636">
    <property type="component" value="Unassembled WGS sequence"/>
</dbReference>
<evidence type="ECO:0000313" key="1">
    <source>
        <dbReference type="EMBL" id="MFB6490268.1"/>
    </source>
</evidence>
<proteinExistence type="predicted"/>
<organism evidence="1 2">
    <name type="scientific">Thermoproteus sp. AZ2</name>
    <dbReference type="NCBI Taxonomy" id="1609232"/>
    <lineage>
        <taxon>Archaea</taxon>
        <taxon>Thermoproteota</taxon>
        <taxon>Thermoprotei</taxon>
        <taxon>Thermoproteales</taxon>
        <taxon>Thermoproteaceae</taxon>
        <taxon>Thermoproteus</taxon>
    </lineage>
</organism>
<evidence type="ECO:0000313" key="2">
    <source>
        <dbReference type="Proteomes" id="UP000033636"/>
    </source>
</evidence>
<sequence length="122" mass="13905">MRAPMGPLLSFKEKYLSRVLSGEKRATIRLGVVRPRFQLVYITCCGMIYGEAVITGVQYAKLKELGSEVLREDGFNSLEEALEELKSLYPKIEPDSVVSVLRFALLRKYEKPVPLEVLRKKN</sequence>